<sequence>MSDYIAWLRGFVGHAPIQLHYAAAAVIDNGQVLLRRRAEDRRWGLPCGTVELGETVRDAAVREVAEQTGLEVRVNALHGVYSGYRHEFANGDVAQTITTVLRCGIVGTRAQPPATQVSDLRFFDLDEELPGPLVDDLHADVLADLRAGRVNVLR</sequence>
<accession>A0ABS0D5X4</accession>
<comment type="cofactor">
    <cofactor evidence="1">
        <name>Mg(2+)</name>
        <dbReference type="ChEBI" id="CHEBI:18420"/>
    </cofactor>
</comment>
<dbReference type="SUPFAM" id="SSF55811">
    <property type="entry name" value="Nudix"/>
    <property type="match status" value="1"/>
</dbReference>
<evidence type="ECO:0000256" key="1">
    <source>
        <dbReference type="ARBA" id="ARBA00001946"/>
    </source>
</evidence>
<dbReference type="PROSITE" id="PS51462">
    <property type="entry name" value="NUDIX"/>
    <property type="match status" value="1"/>
</dbReference>
<dbReference type="InterPro" id="IPR020476">
    <property type="entry name" value="Nudix_hydrolase"/>
</dbReference>
<gene>
    <name evidence="4" type="ORF">IU449_04780</name>
</gene>
<keyword evidence="5" id="KW-1185">Reference proteome</keyword>
<reference evidence="4 5" key="1">
    <citation type="submission" date="2020-10" db="EMBL/GenBank/DDBJ databases">
        <title>Identification of Nocardia species via Next-generation sequencing and recognition of intraspecies genetic diversity.</title>
        <authorList>
            <person name="Li P."/>
            <person name="Li P."/>
            <person name="Lu B."/>
        </authorList>
    </citation>
    <scope>NUCLEOTIDE SEQUENCE [LARGE SCALE GENOMIC DNA]</scope>
    <source>
        <strain evidence="4 5">BJ06-0143</strain>
    </source>
</reference>
<dbReference type="InterPro" id="IPR015797">
    <property type="entry name" value="NUDIX_hydrolase-like_dom_sf"/>
</dbReference>
<evidence type="ECO:0000313" key="5">
    <source>
        <dbReference type="Proteomes" id="UP000707731"/>
    </source>
</evidence>
<evidence type="ECO:0000256" key="2">
    <source>
        <dbReference type="ARBA" id="ARBA00022801"/>
    </source>
</evidence>
<dbReference type="Proteomes" id="UP000707731">
    <property type="component" value="Unassembled WGS sequence"/>
</dbReference>
<comment type="caution">
    <text evidence="4">The sequence shown here is derived from an EMBL/GenBank/DDBJ whole genome shotgun (WGS) entry which is preliminary data.</text>
</comment>
<dbReference type="PANTHER" id="PTHR43046">
    <property type="entry name" value="GDP-MANNOSE MANNOSYL HYDROLASE"/>
    <property type="match status" value="1"/>
</dbReference>
<dbReference type="PRINTS" id="PR00502">
    <property type="entry name" value="NUDIXFAMILY"/>
</dbReference>
<proteinExistence type="predicted"/>
<feature type="domain" description="Nudix hydrolase" evidence="3">
    <location>
        <begin position="16"/>
        <end position="147"/>
    </location>
</feature>
<keyword evidence="2" id="KW-0378">Hydrolase</keyword>
<dbReference type="EMBL" id="JADLQN010000001">
    <property type="protein sequence ID" value="MBF6353869.1"/>
    <property type="molecule type" value="Genomic_DNA"/>
</dbReference>
<name>A0ABS0D5X4_9NOCA</name>
<dbReference type="InterPro" id="IPR000086">
    <property type="entry name" value="NUDIX_hydrolase_dom"/>
</dbReference>
<organism evidence="4 5">
    <name type="scientific">Nocardia higoensis</name>
    <dbReference type="NCBI Taxonomy" id="228599"/>
    <lineage>
        <taxon>Bacteria</taxon>
        <taxon>Bacillati</taxon>
        <taxon>Actinomycetota</taxon>
        <taxon>Actinomycetes</taxon>
        <taxon>Mycobacteriales</taxon>
        <taxon>Nocardiaceae</taxon>
        <taxon>Nocardia</taxon>
    </lineage>
</organism>
<protein>
    <submittedName>
        <fullName evidence="4">NUDIX domain-containing protein</fullName>
    </submittedName>
</protein>
<dbReference type="Pfam" id="PF00293">
    <property type="entry name" value="NUDIX"/>
    <property type="match status" value="1"/>
</dbReference>
<dbReference type="Gene3D" id="3.90.79.10">
    <property type="entry name" value="Nucleoside Triphosphate Pyrophosphohydrolase"/>
    <property type="match status" value="1"/>
</dbReference>
<evidence type="ECO:0000313" key="4">
    <source>
        <dbReference type="EMBL" id="MBF6353869.1"/>
    </source>
</evidence>
<dbReference type="RefSeq" id="WP_195000714.1">
    <property type="nucleotide sequence ID" value="NZ_JADLQN010000001.1"/>
</dbReference>
<evidence type="ECO:0000259" key="3">
    <source>
        <dbReference type="PROSITE" id="PS51462"/>
    </source>
</evidence>
<dbReference type="PANTHER" id="PTHR43046:SF2">
    <property type="entry name" value="8-OXO-DGTP DIPHOSPHATASE-RELATED"/>
    <property type="match status" value="1"/>
</dbReference>